<evidence type="ECO:0000313" key="2">
    <source>
        <dbReference type="Proteomes" id="UP000278807"/>
    </source>
</evidence>
<evidence type="ECO:0000313" key="1">
    <source>
        <dbReference type="EMBL" id="VDO02745.1"/>
    </source>
</evidence>
<dbReference type="PANTHER" id="PTHR24222">
    <property type="entry name" value="ABC TRANSPORTER B FAMILY"/>
    <property type="match status" value="1"/>
</dbReference>
<dbReference type="InterPro" id="IPR039421">
    <property type="entry name" value="Type_1_exporter"/>
</dbReference>
<keyword evidence="2" id="KW-1185">Reference proteome</keyword>
<dbReference type="AlphaFoldDB" id="A0A0R3TIJ9"/>
<gene>
    <name evidence="1" type="ORF">HNAJ_LOCUS6885</name>
</gene>
<dbReference type="SUPFAM" id="SSF52540">
    <property type="entry name" value="P-loop containing nucleoside triphosphate hydrolases"/>
    <property type="match status" value="1"/>
</dbReference>
<evidence type="ECO:0000313" key="3">
    <source>
        <dbReference type="WBParaSite" id="HNAJ_0000689001-mRNA-1"/>
    </source>
</evidence>
<dbReference type="Gene3D" id="3.40.50.300">
    <property type="entry name" value="P-loop containing nucleotide triphosphate hydrolases"/>
    <property type="match status" value="1"/>
</dbReference>
<name>A0A0R3TIJ9_RODNA</name>
<dbReference type="STRING" id="102285.A0A0R3TIJ9"/>
<dbReference type="WBParaSite" id="HNAJ_0000689001-mRNA-1">
    <property type="protein sequence ID" value="HNAJ_0000689001-mRNA-1"/>
    <property type="gene ID" value="HNAJ_0000689001"/>
</dbReference>
<dbReference type="GO" id="GO:0042626">
    <property type="term" value="F:ATPase-coupled transmembrane transporter activity"/>
    <property type="evidence" value="ECO:0007669"/>
    <property type="project" value="TreeGrafter"/>
</dbReference>
<accession>A0A0R3TIJ9</accession>
<proteinExistence type="predicted"/>
<reference evidence="3" key="1">
    <citation type="submission" date="2017-02" db="UniProtKB">
        <authorList>
            <consortium name="WormBaseParasite"/>
        </authorList>
    </citation>
    <scope>IDENTIFICATION</scope>
</reference>
<sequence>MKCFIIGTSGLFTDNKPRRDSGYSWSKWFRKKYDGPAASTVLRYCARRCSMRFILQILLDGVDIRELKVSWLRSQLGVVSQEPNLFAGTVTENIQLGNPDADFNEIERAAKQADAHNFILSLPDVRNMIFIIINYQ</sequence>
<organism evidence="3">
    <name type="scientific">Rodentolepis nana</name>
    <name type="common">Dwarf tapeworm</name>
    <name type="synonym">Hymenolepis nana</name>
    <dbReference type="NCBI Taxonomy" id="102285"/>
    <lineage>
        <taxon>Eukaryota</taxon>
        <taxon>Metazoa</taxon>
        <taxon>Spiralia</taxon>
        <taxon>Lophotrochozoa</taxon>
        <taxon>Platyhelminthes</taxon>
        <taxon>Cestoda</taxon>
        <taxon>Eucestoda</taxon>
        <taxon>Cyclophyllidea</taxon>
        <taxon>Hymenolepididae</taxon>
        <taxon>Rodentolepis</taxon>
    </lineage>
</organism>
<dbReference type="Proteomes" id="UP000278807">
    <property type="component" value="Unassembled WGS sequence"/>
</dbReference>
<dbReference type="OrthoDB" id="6500128at2759"/>
<dbReference type="GO" id="GO:0005886">
    <property type="term" value="C:plasma membrane"/>
    <property type="evidence" value="ECO:0007669"/>
    <property type="project" value="TreeGrafter"/>
</dbReference>
<dbReference type="EMBL" id="UZAE01008873">
    <property type="protein sequence ID" value="VDO02745.1"/>
    <property type="molecule type" value="Genomic_DNA"/>
</dbReference>
<reference evidence="1 2" key="2">
    <citation type="submission" date="2018-11" db="EMBL/GenBank/DDBJ databases">
        <authorList>
            <consortium name="Pathogen Informatics"/>
        </authorList>
    </citation>
    <scope>NUCLEOTIDE SEQUENCE [LARGE SCALE GENOMIC DNA]</scope>
</reference>
<dbReference type="InterPro" id="IPR027417">
    <property type="entry name" value="P-loop_NTPase"/>
</dbReference>
<protein>
    <submittedName>
        <fullName evidence="3">ABC transporter domain-containing protein</fullName>
    </submittedName>
</protein>
<dbReference type="PANTHER" id="PTHR24222:SF76">
    <property type="entry name" value="MYCOBACTIN IMPORT ATP-BINDING_PERMEASE PROTEIN IRTB"/>
    <property type="match status" value="1"/>
</dbReference>